<gene>
    <name evidence="9" type="ORF">IP93_02392</name>
</gene>
<evidence type="ECO:0000313" key="10">
    <source>
        <dbReference type="Proteomes" id="UP000316471"/>
    </source>
</evidence>
<comment type="caution">
    <text evidence="9">The sequence shown here is derived from an EMBL/GenBank/DDBJ whole genome shotgun (WGS) entry which is preliminary data.</text>
</comment>
<dbReference type="InterPro" id="IPR006145">
    <property type="entry name" value="PsdUridine_synth_RsuA/RluA"/>
</dbReference>
<dbReference type="Gene3D" id="3.30.70.580">
    <property type="entry name" value="Pseudouridine synthase I, catalytic domain, N-terminal subdomain"/>
    <property type="match status" value="1"/>
</dbReference>
<protein>
    <recommendedName>
        <fullName evidence="7">Pseudouridine synthase</fullName>
        <ecNumber evidence="7">5.4.99.-</ecNumber>
    </recommendedName>
</protein>
<name>A0A562LKP2_9GAMM</name>
<sequence>MNTAPRHGLARVLSKHGVCSRTQAAQWILAGRVSVDGSVVRNPEFPVVIGRHRVDVDGQALDGAPRIYLMLNKPRGLVTTAKDEHGRDTVYRCFDGTTLPWLAPVGRLDKASEGLLLFSNDPAWAARITDPRHGLDKTYHVQVDTVPTPALLQALHAGLEDDGEWLVAKQVEMLRAGGRNAWLEIVLDEGRNRQIRRLLAAHDVGVLRLVRVRVGELPLGGLAKGAWRLLTAAEVSALGGA</sequence>
<dbReference type="SUPFAM" id="SSF55120">
    <property type="entry name" value="Pseudouridine synthase"/>
    <property type="match status" value="1"/>
</dbReference>
<dbReference type="Gene3D" id="3.10.290.10">
    <property type="entry name" value="RNA-binding S4 domain"/>
    <property type="match status" value="1"/>
</dbReference>
<dbReference type="InterPro" id="IPR000748">
    <property type="entry name" value="PsdUridine_synth_RsuA/RluB/E/F"/>
</dbReference>
<dbReference type="InterPro" id="IPR020094">
    <property type="entry name" value="TruA/RsuA/RluB/E/F_N"/>
</dbReference>
<dbReference type="EC" id="5.4.99.-" evidence="7"/>
<dbReference type="InterPro" id="IPR018496">
    <property type="entry name" value="PsdUridine_synth_RsuA/RluB_CS"/>
</dbReference>
<dbReference type="InterPro" id="IPR020103">
    <property type="entry name" value="PsdUridine_synth_cat_dom_sf"/>
</dbReference>
<dbReference type="PANTHER" id="PTHR47683:SF2">
    <property type="entry name" value="RNA-BINDING S4 DOMAIN-CONTAINING PROTEIN"/>
    <property type="match status" value="1"/>
</dbReference>
<dbReference type="EMBL" id="VLKP01000010">
    <property type="protein sequence ID" value="TWI08156.1"/>
    <property type="molecule type" value="Genomic_DNA"/>
</dbReference>
<evidence type="ECO:0000256" key="4">
    <source>
        <dbReference type="ARBA" id="ARBA00036390"/>
    </source>
</evidence>
<dbReference type="Pfam" id="PF01479">
    <property type="entry name" value="S4"/>
    <property type="match status" value="1"/>
</dbReference>
<dbReference type="GO" id="GO:0003723">
    <property type="term" value="F:RNA binding"/>
    <property type="evidence" value="ECO:0007669"/>
    <property type="project" value="UniProtKB-KW"/>
</dbReference>
<dbReference type="Pfam" id="PF00849">
    <property type="entry name" value="PseudoU_synth_2"/>
    <property type="match status" value="1"/>
</dbReference>
<evidence type="ECO:0000256" key="5">
    <source>
        <dbReference type="ARBA" id="ARBA00036535"/>
    </source>
</evidence>
<feature type="domain" description="RNA-binding S4" evidence="8">
    <location>
        <begin position="7"/>
        <end position="65"/>
    </location>
</feature>
<reference evidence="9 10" key="1">
    <citation type="journal article" date="2015" name="Stand. Genomic Sci.">
        <title>Genomic Encyclopedia of Bacterial and Archaeal Type Strains, Phase III: the genomes of soil and plant-associated and newly described type strains.</title>
        <authorList>
            <person name="Whitman W.B."/>
            <person name="Woyke T."/>
            <person name="Klenk H.P."/>
            <person name="Zhou Y."/>
            <person name="Lilburn T.G."/>
            <person name="Beck B.J."/>
            <person name="De Vos P."/>
            <person name="Vandamme P."/>
            <person name="Eisen J.A."/>
            <person name="Garrity G."/>
            <person name="Hugenholtz P."/>
            <person name="Kyrpides N.C."/>
        </authorList>
    </citation>
    <scope>NUCLEOTIDE SEQUENCE [LARGE SCALE GENOMIC DNA]</scope>
    <source>
        <strain evidence="9 10">CGMCC 1.10136</strain>
    </source>
</reference>
<dbReference type="PROSITE" id="PS01149">
    <property type="entry name" value="PSI_RSU"/>
    <property type="match status" value="1"/>
</dbReference>
<evidence type="ECO:0000256" key="6">
    <source>
        <dbReference type="PROSITE-ProRule" id="PRU00182"/>
    </source>
</evidence>
<dbReference type="AlphaFoldDB" id="A0A562LKP2"/>
<keyword evidence="10" id="KW-1185">Reference proteome</keyword>
<dbReference type="NCBIfam" id="TIGR00093">
    <property type="entry name" value="pseudouridine synthase"/>
    <property type="match status" value="1"/>
</dbReference>
<dbReference type="PANTHER" id="PTHR47683">
    <property type="entry name" value="PSEUDOURIDINE SYNTHASE FAMILY PROTEIN-RELATED"/>
    <property type="match status" value="1"/>
</dbReference>
<comment type="similarity">
    <text evidence="1 7">Belongs to the pseudouridine synthase RsuA family.</text>
</comment>
<comment type="catalytic activity">
    <reaction evidence="4">
        <text>uridine(35) in tRNA(Tyr) = pseudouridine(35) in tRNA(Tyr)</text>
        <dbReference type="Rhea" id="RHEA:60556"/>
        <dbReference type="Rhea" id="RHEA-COMP:15607"/>
        <dbReference type="Rhea" id="RHEA-COMP:15608"/>
        <dbReference type="ChEBI" id="CHEBI:65314"/>
        <dbReference type="ChEBI" id="CHEBI:65315"/>
    </reaction>
</comment>
<keyword evidence="3 7" id="KW-0413">Isomerase</keyword>
<dbReference type="CDD" id="cd02870">
    <property type="entry name" value="PseudoU_synth_RsuA_like"/>
    <property type="match status" value="1"/>
</dbReference>
<dbReference type="InterPro" id="IPR002942">
    <property type="entry name" value="S4_RNA-bd"/>
</dbReference>
<dbReference type="InterPro" id="IPR050343">
    <property type="entry name" value="RsuA_PseudoU_synthase"/>
</dbReference>
<keyword evidence="2" id="KW-0698">rRNA processing</keyword>
<dbReference type="Proteomes" id="UP000316471">
    <property type="component" value="Unassembled WGS sequence"/>
</dbReference>
<dbReference type="SUPFAM" id="SSF55174">
    <property type="entry name" value="Alpha-L RNA-binding motif"/>
    <property type="match status" value="1"/>
</dbReference>
<dbReference type="InterPro" id="IPR042092">
    <property type="entry name" value="PsdUridine_s_RsuA/RluB/E/F_cat"/>
</dbReference>
<accession>A0A562LKP2</accession>
<dbReference type="PROSITE" id="PS50889">
    <property type="entry name" value="S4"/>
    <property type="match status" value="1"/>
</dbReference>
<dbReference type="GO" id="GO:0000455">
    <property type="term" value="P:enzyme-directed rRNA pseudouridine synthesis"/>
    <property type="evidence" value="ECO:0007669"/>
    <property type="project" value="UniProtKB-ARBA"/>
</dbReference>
<organism evidence="9 10">
    <name type="scientific">Aerolutibacter ruishenii</name>
    <dbReference type="NCBI Taxonomy" id="686800"/>
    <lineage>
        <taxon>Bacteria</taxon>
        <taxon>Pseudomonadati</taxon>
        <taxon>Pseudomonadota</taxon>
        <taxon>Gammaproteobacteria</taxon>
        <taxon>Lysobacterales</taxon>
        <taxon>Lysobacteraceae</taxon>
        <taxon>Aerolutibacter</taxon>
    </lineage>
</organism>
<evidence type="ECO:0000256" key="1">
    <source>
        <dbReference type="ARBA" id="ARBA00008348"/>
    </source>
</evidence>
<evidence type="ECO:0000259" key="8">
    <source>
        <dbReference type="SMART" id="SM00363"/>
    </source>
</evidence>
<evidence type="ECO:0000256" key="7">
    <source>
        <dbReference type="RuleBase" id="RU003887"/>
    </source>
</evidence>
<dbReference type="SMART" id="SM00363">
    <property type="entry name" value="S4"/>
    <property type="match status" value="1"/>
</dbReference>
<proteinExistence type="inferred from homology"/>
<dbReference type="InterPro" id="IPR036986">
    <property type="entry name" value="S4_RNA-bd_sf"/>
</dbReference>
<dbReference type="Gene3D" id="3.30.70.1560">
    <property type="entry name" value="Alpha-L RNA-binding motif"/>
    <property type="match status" value="1"/>
</dbReference>
<evidence type="ECO:0000313" key="9">
    <source>
        <dbReference type="EMBL" id="TWI08156.1"/>
    </source>
</evidence>
<keyword evidence="6" id="KW-0694">RNA-binding</keyword>
<evidence type="ECO:0000256" key="3">
    <source>
        <dbReference type="ARBA" id="ARBA00023235"/>
    </source>
</evidence>
<dbReference type="GO" id="GO:0160138">
    <property type="term" value="F:23S rRNA pseudouridine(2604) synthase activity"/>
    <property type="evidence" value="ECO:0007669"/>
    <property type="project" value="UniProtKB-EC"/>
</dbReference>
<comment type="catalytic activity">
    <reaction evidence="5">
        <text>uridine(2604) in 23S rRNA = pseudouridine(2604) in 23S rRNA</text>
        <dbReference type="Rhea" id="RHEA:38875"/>
        <dbReference type="Rhea" id="RHEA-COMP:10093"/>
        <dbReference type="Rhea" id="RHEA-COMP:10094"/>
        <dbReference type="ChEBI" id="CHEBI:65314"/>
        <dbReference type="ChEBI" id="CHEBI:65315"/>
        <dbReference type="EC" id="5.4.99.21"/>
    </reaction>
</comment>
<evidence type="ECO:0000256" key="2">
    <source>
        <dbReference type="ARBA" id="ARBA00022552"/>
    </source>
</evidence>
<dbReference type="CDD" id="cd00165">
    <property type="entry name" value="S4"/>
    <property type="match status" value="1"/>
</dbReference>